<evidence type="ECO:0000259" key="2">
    <source>
        <dbReference type="Pfam" id="PF01471"/>
    </source>
</evidence>
<feature type="domain" description="Peptidoglycan binding-like" evidence="2">
    <location>
        <begin position="17"/>
        <end position="73"/>
    </location>
</feature>
<evidence type="ECO:0000259" key="3">
    <source>
        <dbReference type="Pfam" id="PF18276"/>
    </source>
</evidence>
<organism evidence="6 7">
    <name type="scientific">Asanoa hainanensis</name>
    <dbReference type="NCBI Taxonomy" id="560556"/>
    <lineage>
        <taxon>Bacteria</taxon>
        <taxon>Bacillati</taxon>
        <taxon>Actinomycetota</taxon>
        <taxon>Actinomycetes</taxon>
        <taxon>Micromonosporales</taxon>
        <taxon>Micromonosporaceae</taxon>
        <taxon>Asanoa</taxon>
    </lineage>
</organism>
<dbReference type="RefSeq" id="WP_089250847.1">
    <property type="nucleotide sequence ID" value="NZ_FZPH01000007.1"/>
</dbReference>
<reference evidence="6 7" key="1">
    <citation type="submission" date="2017-06" db="EMBL/GenBank/DDBJ databases">
        <authorList>
            <person name="Kim H.J."/>
            <person name="Triplett B.A."/>
        </authorList>
    </citation>
    <scope>NUCLEOTIDE SEQUENCE [LARGE SCALE GENOMIC DNA]</scope>
    <source>
        <strain evidence="6 7">CGMCC 4.5593</strain>
    </source>
</reference>
<sequence>MSIDAIRRLTGPVEGRAGVMRLQRALRKLRGDIDEAEARRGELGATTAGALRAIQERAGLPVTGEPTEATLARIRAELEHAYVVDSRTRTARLHALLGQLGVDLPAAERARREAGPATRAALTERYGLPPDGLLDAGLVDRLRADALAARLSSKRQVALLQQTLVRALRIRGIDADLDPAERRARQLGPTSRDAIRAFQARSGLPATGEVDPDTMDRLRSVAASRAKPARQLTVRSPRTLAPVRQQVRLNMTGPRVGAVQRALAFLGQPVARAEFTGRTFGRSTRAAVEAYQRGKGLLPTGHVDRLTLRALNADIAHVNPLGAVEHPYRLRGTVRDELWQGMAGVTVRVRERLVRGDGDVLAERPTTSTGFFDLAYDPPREPATKQVRDPFGLTVTFLSGDGTELGRRLLFNPPLIAWANLTLGPDPYRGVAELDARAGALAKVLAGVPIADLRETTREHEITRAALGSGLAQDDVMRIVLSHRVAAVLDHPALGPAACYAFVRQNLPASLPEDLLAGTHEWRAIDEVVGAAAAGLAFLDPALAAQAFDNAAAENLVAITVVRQRDEILAALAERRRSYALDQPILTGDGTLRGLLDASTVPADDHTAVADAFVTHGGFDSAFWADVRSRPADFGGPAAVADLEATVTLGQVTANHPPTLALLKETIAAPGGELRRSHDVAKLSVDEWATLVADGGGGVPAGTPGSDPEQQLRAYATALATRAEQVFPTVALAAALGRDDAHGLTHVADASRFIDRFPELDLRADNVDAFVANHAPDTDALVTSDLRVMQRAHRLTPDAATARALLDHRLHSSAQIVGMGRQRLLETLDAEGVDRRTALTIHANAEFQYAQVLQRLGEYRFELQLGNPAALMPRTFTPEEAEAVLGDIPNLEMLFGSLDYCDCSHCQSVYGPAAYLADVLRFLEQHPAKLAGRTVRDVLFDRRGDLGNIKLNCANTDTPLPYVDLVNEILECAVPAPATQPDFAYQTTRDAAELRAFPEHQRAAAYDVLAAADYPLTGVLDLAQEEARAFLGHLGTPRHELMRALRRAGSPTAVSVAGEYFGIATHETNLIVSSAPTATAQNRFWGFDTTRATVPVSEFLDHARIGYAELLALLQVKWLAGIALERPGGTCDVGAQTLSGLSLAAFDKLHRFLRLWRRTGWQMWELDLLLRAPRVAAGALNASALVALYHFRRVTERLALTFESALVLYADVNTETRAAPDDATVVYPSLYETRFQNPAVVNPVDPAFALPLPGTEPLSAHHPALCAGFGVTEADLLLLLARTGALLTVPNLSVPLRLVGLAAGLGVPIADALTLVDLVAGDVPDPFASPAATAALIERYDDLVAAGATVPELDYLLNHRPDAAAGPRDDVITQQVEGLRESLRSTPDDQRDGQIAAQVASTFGILDAVASTLVARLAVDGTAVLTHLADPALTARDADDAYVDAVTEATFPDIFASWRLLHKTTLLVTRLRAGDDPTVLTWLVDHATAYAGLDVNDLPVAAPPAAPLFGAWRNLAAWVSLRARHPEPEGVTLTGIFDLARTNTSTVDEVRTAVSALTRWSVTDLAALDGANRAGYRDMDVWRRLSTAFGHLQRLGVAAATAVAWADRDTTAAGARTRAAQEIRQAARARYTDDAWLTTVTPLQDALRERKRDALAAYLVEHSMRTVPATITVDGAEWANPRHWRDAADLMRWFLIDTEMAACQLTSRIKQAIGAVQMFVQRCLLNLESAFVVVSTEQRADEVSLDAWSQWKWMKSYRLWEANRKVFLYPENWILPELRDDKSPFFVELENEILQNEITTANCEAAFLHYLQKVHEVSRLTVVGSYHEIADVDPTGALPPATNILHVIARGRVEPAQYFYRTFDLSYATWTPWEQIDLDITGDHVVPVVYNRRLHLFWLTFTEKPQKVAKQPPAKASSAPTDSPEPPRQLEIQLAWSVRRDGGWTSRRLAPHKLIHPWQRPRSSYLLKPRYREAENQLWLDVYLSTSPEFNNTKFYDPYTDTRAFVTAFRFNETALPWHSSSFVFDGDVVGLRLKPLHGQYHVLGAEGIASTRLVPTTSYRYVHDSFGEDGRAIGALTRAADIAGRLTLPNGMHFANTRLVNNTASPNLDQFGVLESGRTVNLLGRAKAPFELVVSPHRPQFDTAADRGPVFYQDSARAHFVRPEWTAVLQGAGQLTYRWYPFYHPYTALFIRELNRGGLDGLLNRLIQTAPAGYPPVNTFAFAGTYGPSSRSAVDESAAADTVDFSPYGAYALYNWEIFFHAPMLVATKLSQNQRFQEAMDWFHRIFDPTNTTAVDAPQRYWITKPFFDQNAEDYRTQRIEELLGDIGANLDQLRAWKNNPFQPHLIARTRPVAYQKSVLMAYLDNLIAWADQLFRGDTMELINEATLLYVLAQELLGKRPVKVPAPERADRSYRELVADGALDPFGNKRVEVLMENVVGPPLAVTPAGPDAEALPQLDLLYFRIPANTDLLGYWDTVADRLFKVRHCMNIEGVVRQLPLFEPPIDPAALVKAAAAGVDLSSVLSPSSVELSQYRFRTLAAKAVELCVDVRALGDRMLMLLERYDAEGLAMLRSAQEVSLQQAVRQVRAQAVDEAQQSWAALEKGIATVDKRITYYGSIPRMNAWEISGAISHGLGIVSQAVAAVLAAVSGVAPLVPEFEVGVSGFGGSPEVTVKYGGKNVGESSHNFAGMFDSLAGILHQAGMMLDAQGSFTRQDAANAFQKDIAQAERDQLTVQIEAARIRYLMAEKELENHDLAITQAQAVDEYLSARYTNQQLYDWAIKQLSTVYFQSYQLAYDMARRAESSFQFELATTDTFVQFGYWDSLKKGLLAADRLGNDVRRMEAAYLDRHRREFELTKHVSLAQFDPLALLALTTTGACTVTLPEWLFDLDHPGHIRRRLTSVAVTVSAVTGPYTSVNCTLSMTNNGVRLTDSTVGGYGDPLVAGDTRFARNPVLTASVATSQGVDDSGVLDLRFADERYRPFEGAGAVSEWSISLPRENNQFSLASVDDLVLRLDYTATAGSVELADLARANADAALPRRGIQLLVLDEEFATEWARLFHPDEGDEQALTFSVRVDQLPFWAQVRSATTTLRVTGVDLVIDTPYDGAFDTRVDLPGAAPSADAPAAREAAYGDLPHAHLDVTAQPRPPLVGEWTLQFKRDDSAPWTELVAADVRHAYLVVAFGVS</sequence>
<dbReference type="Pfam" id="PF01471">
    <property type="entry name" value="PG_binding_1"/>
    <property type="match status" value="3"/>
</dbReference>
<gene>
    <name evidence="6" type="ORF">SAMN05421812_107246</name>
</gene>
<keyword evidence="7" id="KW-1185">Reference proteome</keyword>
<evidence type="ECO:0000313" key="6">
    <source>
        <dbReference type="EMBL" id="SNT49754.1"/>
    </source>
</evidence>
<feature type="domain" description="Neuraminidase-like" evidence="4">
    <location>
        <begin position="1820"/>
        <end position="1954"/>
    </location>
</feature>
<dbReference type="InterPro" id="IPR036365">
    <property type="entry name" value="PGBD-like_sf"/>
</dbReference>
<keyword evidence="6" id="KW-0378">Hydrolase</keyword>
<feature type="domain" description="Peptidoglycan binding-like" evidence="2">
    <location>
        <begin position="252"/>
        <end position="311"/>
    </location>
</feature>
<dbReference type="Proteomes" id="UP000198362">
    <property type="component" value="Unassembled WGS sequence"/>
</dbReference>
<keyword evidence="1" id="KW-0175">Coiled coil</keyword>
<evidence type="ECO:0000313" key="7">
    <source>
        <dbReference type="Proteomes" id="UP000198362"/>
    </source>
</evidence>
<evidence type="ECO:0000256" key="1">
    <source>
        <dbReference type="SAM" id="Coils"/>
    </source>
</evidence>
<dbReference type="Gene3D" id="1.10.101.10">
    <property type="entry name" value="PGBD-like superfamily/PGBD"/>
    <property type="match status" value="3"/>
</dbReference>
<feature type="domain" description="Peptidoglycan binding-like" evidence="2">
    <location>
        <begin position="157"/>
        <end position="218"/>
    </location>
</feature>
<name>A0A239N5M4_9ACTN</name>
<dbReference type="InterPro" id="IPR040840">
    <property type="entry name" value="TcA_TcB_BD"/>
</dbReference>
<feature type="domain" description="ABC toxin N-terminal" evidence="5">
    <location>
        <begin position="1645"/>
        <end position="1790"/>
    </location>
</feature>
<dbReference type="EMBL" id="FZPH01000007">
    <property type="protein sequence ID" value="SNT49754.1"/>
    <property type="molecule type" value="Genomic_DNA"/>
</dbReference>
<dbReference type="Pfam" id="PF20220">
    <property type="entry name" value="ABC_toxin_N"/>
    <property type="match status" value="1"/>
</dbReference>
<protein>
    <submittedName>
        <fullName evidence="6">Peptidoglycan-binding (PGRP) domain of peptidoglycan hydrolases-containing protein</fullName>
    </submittedName>
</protein>
<dbReference type="Pfam" id="PF18413">
    <property type="entry name" value="Neuraminidase"/>
    <property type="match status" value="1"/>
</dbReference>
<accession>A0A239N5M4</accession>
<proteinExistence type="predicted"/>
<evidence type="ECO:0000259" key="4">
    <source>
        <dbReference type="Pfam" id="PF18413"/>
    </source>
</evidence>
<evidence type="ECO:0000259" key="5">
    <source>
        <dbReference type="Pfam" id="PF20220"/>
    </source>
</evidence>
<dbReference type="SUPFAM" id="SSF47090">
    <property type="entry name" value="PGBD-like"/>
    <property type="match status" value="3"/>
</dbReference>
<dbReference type="InterPro" id="IPR041079">
    <property type="entry name" value="Neuraminidase-like"/>
</dbReference>
<feature type="coiled-coil region" evidence="1">
    <location>
        <begin position="2724"/>
        <end position="2751"/>
    </location>
</feature>
<feature type="domain" description="Tc toxin complex TcA C-terminal TcB-binding" evidence="3">
    <location>
        <begin position="2737"/>
        <end position="3021"/>
    </location>
</feature>
<dbReference type="InterPro" id="IPR046839">
    <property type="entry name" value="ABC_toxin_N"/>
</dbReference>
<dbReference type="GO" id="GO:0016787">
    <property type="term" value="F:hydrolase activity"/>
    <property type="evidence" value="ECO:0007669"/>
    <property type="project" value="UniProtKB-KW"/>
</dbReference>
<dbReference type="InterPro" id="IPR036366">
    <property type="entry name" value="PGBDSf"/>
</dbReference>
<dbReference type="OrthoDB" id="9781691at2"/>
<dbReference type="Pfam" id="PF18276">
    <property type="entry name" value="TcA_TcB_BD"/>
    <property type="match status" value="1"/>
</dbReference>
<dbReference type="InterPro" id="IPR002477">
    <property type="entry name" value="Peptidoglycan-bd-like"/>
</dbReference>
<feature type="coiled-coil region" evidence="1">
    <location>
        <begin position="19"/>
        <end position="46"/>
    </location>
</feature>